<dbReference type="AlphaFoldDB" id="A0A8X6MMK7"/>
<name>A0A8X6MMK7_NEPPI</name>
<dbReference type="EMBL" id="BMAW01048748">
    <property type="protein sequence ID" value="GFS67638.1"/>
    <property type="molecule type" value="Genomic_DNA"/>
</dbReference>
<sequence length="45" mass="5368">MNAKHPIKQSDKTFAQSEELKLHFPNTRGGKYHKCQHRQKKFESK</sequence>
<evidence type="ECO:0000256" key="1">
    <source>
        <dbReference type="SAM" id="MobiDB-lite"/>
    </source>
</evidence>
<feature type="non-terminal residue" evidence="2">
    <location>
        <position position="45"/>
    </location>
</feature>
<protein>
    <submittedName>
        <fullName evidence="2">Uncharacterized protein</fullName>
    </submittedName>
</protein>
<gene>
    <name evidence="2" type="ORF">NPIL_240051</name>
    <name evidence="3" type="ORF">NPIL_279851</name>
</gene>
<accession>A0A8X6MMK7</accession>
<dbReference type="Proteomes" id="UP000887013">
    <property type="component" value="Unassembled WGS sequence"/>
</dbReference>
<dbReference type="EMBL" id="BMAW01037888">
    <property type="protein sequence ID" value="GFU50340.1"/>
    <property type="molecule type" value="Genomic_DNA"/>
</dbReference>
<organism evidence="2 4">
    <name type="scientific">Nephila pilipes</name>
    <name type="common">Giant wood spider</name>
    <name type="synonym">Nephila maculata</name>
    <dbReference type="NCBI Taxonomy" id="299642"/>
    <lineage>
        <taxon>Eukaryota</taxon>
        <taxon>Metazoa</taxon>
        <taxon>Ecdysozoa</taxon>
        <taxon>Arthropoda</taxon>
        <taxon>Chelicerata</taxon>
        <taxon>Arachnida</taxon>
        <taxon>Araneae</taxon>
        <taxon>Araneomorphae</taxon>
        <taxon>Entelegynae</taxon>
        <taxon>Araneoidea</taxon>
        <taxon>Nephilidae</taxon>
        <taxon>Nephila</taxon>
    </lineage>
</organism>
<reference evidence="2" key="1">
    <citation type="submission" date="2020-08" db="EMBL/GenBank/DDBJ databases">
        <title>Multicomponent nature underlies the extraordinary mechanical properties of spider dragline silk.</title>
        <authorList>
            <person name="Kono N."/>
            <person name="Nakamura H."/>
            <person name="Mori M."/>
            <person name="Yoshida Y."/>
            <person name="Ohtoshi R."/>
            <person name="Malay A.D."/>
            <person name="Moran D.A.P."/>
            <person name="Tomita M."/>
            <person name="Numata K."/>
            <person name="Arakawa K."/>
        </authorList>
    </citation>
    <scope>NUCLEOTIDE SEQUENCE</scope>
</reference>
<evidence type="ECO:0000313" key="2">
    <source>
        <dbReference type="EMBL" id="GFS67638.1"/>
    </source>
</evidence>
<evidence type="ECO:0000313" key="3">
    <source>
        <dbReference type="EMBL" id="GFU50340.1"/>
    </source>
</evidence>
<evidence type="ECO:0000313" key="4">
    <source>
        <dbReference type="Proteomes" id="UP000887013"/>
    </source>
</evidence>
<keyword evidence="4" id="KW-1185">Reference proteome</keyword>
<comment type="caution">
    <text evidence="2">The sequence shown here is derived from an EMBL/GenBank/DDBJ whole genome shotgun (WGS) entry which is preliminary data.</text>
</comment>
<feature type="compositionally biased region" description="Basic residues" evidence="1">
    <location>
        <begin position="30"/>
        <end position="45"/>
    </location>
</feature>
<proteinExistence type="predicted"/>
<feature type="region of interest" description="Disordered" evidence="1">
    <location>
        <begin position="22"/>
        <end position="45"/>
    </location>
</feature>